<proteinExistence type="predicted"/>
<name>A0A2A2KS44_9BILA</name>
<sequence>MEENITKKGVTTGTTQSPIMEKAITGAAATGMEDMGMTIMDMGTEAMGMTIMDMGMEDMATTITDTDMGEEEVTRTMDMGAENTMTNTDTTNLIGYSQACHNFLV</sequence>
<dbReference type="AlphaFoldDB" id="A0A2A2KS44"/>
<protein>
    <submittedName>
        <fullName evidence="1">Uncharacterized protein</fullName>
    </submittedName>
</protein>
<dbReference type="Proteomes" id="UP000218231">
    <property type="component" value="Unassembled WGS sequence"/>
</dbReference>
<dbReference type="EMBL" id="LIAE01007813">
    <property type="protein sequence ID" value="PAV76774.1"/>
    <property type="molecule type" value="Genomic_DNA"/>
</dbReference>
<accession>A0A2A2KS44</accession>
<gene>
    <name evidence="1" type="ORF">WR25_18221</name>
</gene>
<keyword evidence="2" id="KW-1185">Reference proteome</keyword>
<evidence type="ECO:0000313" key="1">
    <source>
        <dbReference type="EMBL" id="PAV76774.1"/>
    </source>
</evidence>
<evidence type="ECO:0000313" key="2">
    <source>
        <dbReference type="Proteomes" id="UP000218231"/>
    </source>
</evidence>
<reference evidence="1 2" key="1">
    <citation type="journal article" date="2017" name="Curr. Biol.">
        <title>Genome architecture and evolution of a unichromosomal asexual nematode.</title>
        <authorList>
            <person name="Fradin H."/>
            <person name="Zegar C."/>
            <person name="Gutwein M."/>
            <person name="Lucas J."/>
            <person name="Kovtun M."/>
            <person name="Corcoran D."/>
            <person name="Baugh L.R."/>
            <person name="Kiontke K."/>
            <person name="Gunsalus K."/>
            <person name="Fitch D.H."/>
            <person name="Piano F."/>
        </authorList>
    </citation>
    <scope>NUCLEOTIDE SEQUENCE [LARGE SCALE GENOMIC DNA]</scope>
    <source>
        <strain evidence="1">PF1309</strain>
    </source>
</reference>
<organism evidence="1 2">
    <name type="scientific">Diploscapter pachys</name>
    <dbReference type="NCBI Taxonomy" id="2018661"/>
    <lineage>
        <taxon>Eukaryota</taxon>
        <taxon>Metazoa</taxon>
        <taxon>Ecdysozoa</taxon>
        <taxon>Nematoda</taxon>
        <taxon>Chromadorea</taxon>
        <taxon>Rhabditida</taxon>
        <taxon>Rhabditina</taxon>
        <taxon>Rhabditomorpha</taxon>
        <taxon>Rhabditoidea</taxon>
        <taxon>Rhabditidae</taxon>
        <taxon>Diploscapter</taxon>
    </lineage>
</organism>
<comment type="caution">
    <text evidence="1">The sequence shown here is derived from an EMBL/GenBank/DDBJ whole genome shotgun (WGS) entry which is preliminary data.</text>
</comment>